<protein>
    <submittedName>
        <fullName evidence="1">Uncharacterized protein</fullName>
    </submittedName>
</protein>
<comment type="caution">
    <text evidence="1">The sequence shown here is derived from an EMBL/GenBank/DDBJ whole genome shotgun (WGS) entry which is preliminary data.</text>
</comment>
<name>A0ACB7GQM2_MANES</name>
<gene>
    <name evidence="1" type="ORF">MANES_12G055800v8</name>
</gene>
<dbReference type="Proteomes" id="UP000091857">
    <property type="component" value="Chromosome 12"/>
</dbReference>
<dbReference type="EMBL" id="CM004398">
    <property type="protein sequence ID" value="KAG8642044.1"/>
    <property type="molecule type" value="Genomic_DNA"/>
</dbReference>
<sequence length="373" mass="42982">MNINMTTPVSEKHRLHLRRFLPTIFLLSATLLIGSAFVITDYKEFSELVSTKAVKDERSKLCETQNKPRGSDTLPGGIISATSDLQMRPLWGHQQKNSKKPSNLLAMAVGIKQKDNVNKIVKKFLSSDFAVMFFHYDEVVDEWKDFEWNRHVIHIAAASQTKWWFAKRFLHPDIVSEYAYIFLWDEDIGVDYFNPGRYLSIIKPEGLEISQPALDPNKSEVHHHLTKRRTGSRVHRRIDRKIGGTRCDKNVTGPPCSGFVEMMAPVFSKASWRCAWYMIQNDLIQGWGVDFQLGYCAQGDRTKNIGIVDSEYIIHFGLPTLGGSAENKTQPSSKQSHDRQTVKHWSFIELEMFKNRWRKAASDDHCWSDPYRS</sequence>
<proteinExistence type="predicted"/>
<evidence type="ECO:0000313" key="2">
    <source>
        <dbReference type="Proteomes" id="UP000091857"/>
    </source>
</evidence>
<organism evidence="1 2">
    <name type="scientific">Manihot esculenta</name>
    <name type="common">Cassava</name>
    <name type="synonym">Jatropha manihot</name>
    <dbReference type="NCBI Taxonomy" id="3983"/>
    <lineage>
        <taxon>Eukaryota</taxon>
        <taxon>Viridiplantae</taxon>
        <taxon>Streptophyta</taxon>
        <taxon>Embryophyta</taxon>
        <taxon>Tracheophyta</taxon>
        <taxon>Spermatophyta</taxon>
        <taxon>Magnoliopsida</taxon>
        <taxon>eudicotyledons</taxon>
        <taxon>Gunneridae</taxon>
        <taxon>Pentapetalae</taxon>
        <taxon>rosids</taxon>
        <taxon>fabids</taxon>
        <taxon>Malpighiales</taxon>
        <taxon>Euphorbiaceae</taxon>
        <taxon>Crotonoideae</taxon>
        <taxon>Manihoteae</taxon>
        <taxon>Manihot</taxon>
    </lineage>
</organism>
<accession>A0ACB7GQM2</accession>
<keyword evidence="2" id="KW-1185">Reference proteome</keyword>
<reference evidence="2" key="1">
    <citation type="journal article" date="2016" name="Nat. Biotechnol.">
        <title>Sequencing wild and cultivated cassava and related species reveals extensive interspecific hybridization and genetic diversity.</title>
        <authorList>
            <person name="Bredeson J.V."/>
            <person name="Lyons J.B."/>
            <person name="Prochnik S.E."/>
            <person name="Wu G.A."/>
            <person name="Ha C.M."/>
            <person name="Edsinger-Gonzales E."/>
            <person name="Grimwood J."/>
            <person name="Schmutz J."/>
            <person name="Rabbi I.Y."/>
            <person name="Egesi C."/>
            <person name="Nauluvula P."/>
            <person name="Lebot V."/>
            <person name="Ndunguru J."/>
            <person name="Mkamilo G."/>
            <person name="Bart R.S."/>
            <person name="Setter T.L."/>
            <person name="Gleadow R.M."/>
            <person name="Kulakow P."/>
            <person name="Ferguson M.E."/>
            <person name="Rounsley S."/>
            <person name="Rokhsar D.S."/>
        </authorList>
    </citation>
    <scope>NUCLEOTIDE SEQUENCE [LARGE SCALE GENOMIC DNA]</scope>
    <source>
        <strain evidence="2">cv. AM560-2</strain>
    </source>
</reference>
<evidence type="ECO:0000313" key="1">
    <source>
        <dbReference type="EMBL" id="KAG8642044.1"/>
    </source>
</evidence>